<protein>
    <submittedName>
        <fullName evidence="1">Uncharacterized protein</fullName>
    </submittedName>
</protein>
<accession>A0AAE9K617</accession>
<reference evidence="1" key="1">
    <citation type="submission" date="2022-02" db="EMBL/GenBank/DDBJ databases">
        <title>Complete genome sequence of Burkholderia cenocepacia phage Musica.</title>
        <authorList>
            <person name="Le T."/>
            <person name="Yao G."/>
            <person name="Liu M."/>
            <person name="Gonzalez C."/>
        </authorList>
    </citation>
    <scope>NUCLEOTIDE SEQUENCE</scope>
</reference>
<gene>
    <name evidence="1" type="ORF">CPT_Musica_058</name>
</gene>
<keyword evidence="2" id="KW-1185">Reference proteome</keyword>
<sequence>MRWVIALIAVAIIDFGLLAVDLASRSTSVENTNRNGVRSNAVLRVPTLRTHDASFETRRLCARNCELRAS</sequence>
<dbReference type="EMBL" id="OM638608">
    <property type="protein sequence ID" value="UNY41717.1"/>
    <property type="molecule type" value="Genomic_DNA"/>
</dbReference>
<name>A0AAE9K617_9CAUD</name>
<evidence type="ECO:0000313" key="1">
    <source>
        <dbReference type="EMBL" id="UNY41717.1"/>
    </source>
</evidence>
<dbReference type="Proteomes" id="UP000831589">
    <property type="component" value="Segment"/>
</dbReference>
<evidence type="ECO:0000313" key="2">
    <source>
        <dbReference type="Proteomes" id="UP000831589"/>
    </source>
</evidence>
<proteinExistence type="predicted"/>
<organism evidence="1 2">
    <name type="scientific">Burkholderia phage Musica</name>
    <dbReference type="NCBI Taxonomy" id="2924903"/>
    <lineage>
        <taxon>Viruses</taxon>
        <taxon>Duplodnaviria</taxon>
        <taxon>Heunggongvirae</taxon>
        <taxon>Uroviricota</taxon>
        <taxon>Caudoviricetes</taxon>
        <taxon>Peduoviridae</taxon>
        <taxon>Kayeltresvirus</taxon>
        <taxon>Kayeltresvirus musica</taxon>
    </lineage>
</organism>